<comment type="caution">
    <text evidence="1">The sequence shown here is derived from an EMBL/GenBank/DDBJ whole genome shotgun (WGS) entry which is preliminary data.</text>
</comment>
<sequence length="208" mass="22975">MAVKDFETSKEGIEIHLAANHIGHFLLTNLLMPKLEAASPGARIINVSSIGYMLSEFRFDDWNFQDGKSYMPWLGYAQSKTANILCTVGLAARLKKKGIYLFSLHPGLIYGTNLGVHLDEESLKVLTEIALERGFPPLEDQRPKSSSEGCATGLVAALDDSLEVEAGKSGAYLSDCVIENPREYARDSDNAEKLWLLSEELIGQKFSY</sequence>
<proteinExistence type="predicted"/>
<organism evidence="1 2">
    <name type="scientific">Lipomyces kononenkoae</name>
    <name type="common">Yeast</name>
    <dbReference type="NCBI Taxonomy" id="34357"/>
    <lineage>
        <taxon>Eukaryota</taxon>
        <taxon>Fungi</taxon>
        <taxon>Dikarya</taxon>
        <taxon>Ascomycota</taxon>
        <taxon>Saccharomycotina</taxon>
        <taxon>Lipomycetes</taxon>
        <taxon>Lipomycetales</taxon>
        <taxon>Lipomycetaceae</taxon>
        <taxon>Lipomyces</taxon>
    </lineage>
</organism>
<protein>
    <submittedName>
        <fullName evidence="1">Uncharacterized protein</fullName>
    </submittedName>
</protein>
<evidence type="ECO:0000313" key="2">
    <source>
        <dbReference type="Proteomes" id="UP001433508"/>
    </source>
</evidence>
<name>A0ACC3SQ00_LIPKO</name>
<gene>
    <name evidence="1" type="ORF">V1525DRAFT_422908</name>
</gene>
<dbReference type="EMBL" id="MU971641">
    <property type="protein sequence ID" value="KAK9233727.1"/>
    <property type="molecule type" value="Genomic_DNA"/>
</dbReference>
<keyword evidence="2" id="KW-1185">Reference proteome</keyword>
<evidence type="ECO:0000313" key="1">
    <source>
        <dbReference type="EMBL" id="KAK9233727.1"/>
    </source>
</evidence>
<accession>A0ACC3SQ00</accession>
<dbReference type="Proteomes" id="UP001433508">
    <property type="component" value="Unassembled WGS sequence"/>
</dbReference>
<reference evidence="2" key="1">
    <citation type="journal article" date="2024" name="Front. Bioeng. Biotechnol.">
        <title>Genome-scale model development and genomic sequencing of the oleaginous clade Lipomyces.</title>
        <authorList>
            <person name="Czajka J.J."/>
            <person name="Han Y."/>
            <person name="Kim J."/>
            <person name="Mondo S.J."/>
            <person name="Hofstad B.A."/>
            <person name="Robles A."/>
            <person name="Haridas S."/>
            <person name="Riley R."/>
            <person name="LaButti K."/>
            <person name="Pangilinan J."/>
            <person name="Andreopoulos W."/>
            <person name="Lipzen A."/>
            <person name="Yan J."/>
            <person name="Wang M."/>
            <person name="Ng V."/>
            <person name="Grigoriev I.V."/>
            <person name="Spatafora J.W."/>
            <person name="Magnuson J.K."/>
            <person name="Baker S.E."/>
            <person name="Pomraning K.R."/>
        </authorList>
    </citation>
    <scope>NUCLEOTIDE SEQUENCE [LARGE SCALE GENOMIC DNA]</scope>
    <source>
        <strain evidence="2">CBS 7786</strain>
    </source>
</reference>